<organism evidence="1">
    <name type="scientific">hydrothermal vent metagenome</name>
    <dbReference type="NCBI Taxonomy" id="652676"/>
    <lineage>
        <taxon>unclassified sequences</taxon>
        <taxon>metagenomes</taxon>
        <taxon>ecological metagenomes</taxon>
    </lineage>
</organism>
<reference evidence="1" key="1">
    <citation type="submission" date="2016-10" db="EMBL/GenBank/DDBJ databases">
        <authorList>
            <person name="de Groot N.N."/>
        </authorList>
    </citation>
    <scope>NUCLEOTIDE SEQUENCE</scope>
</reference>
<gene>
    <name evidence="1" type="ORF">MNB_SM-4-316</name>
</gene>
<sequence>MTKVLTPWRSLGAVSNCDIVFIELIAWLRERGIGVALIESKCTL</sequence>
<protein>
    <submittedName>
        <fullName evidence="1">Uncharacterized protein</fullName>
    </submittedName>
</protein>
<evidence type="ECO:0000313" key="1">
    <source>
        <dbReference type="EMBL" id="SFV54039.1"/>
    </source>
</evidence>
<name>A0A1W1BKL6_9ZZZZ</name>
<accession>A0A1W1BKL6</accession>
<dbReference type="AlphaFoldDB" id="A0A1W1BKL6"/>
<dbReference type="EMBL" id="FPHF01000027">
    <property type="protein sequence ID" value="SFV54039.1"/>
    <property type="molecule type" value="Genomic_DNA"/>
</dbReference>
<proteinExistence type="predicted"/>